<organism evidence="2 3">
    <name type="scientific">Bacteriovorax stolpii</name>
    <name type="common">Bdellovibrio stolpii</name>
    <dbReference type="NCBI Taxonomy" id="960"/>
    <lineage>
        <taxon>Bacteria</taxon>
        <taxon>Pseudomonadati</taxon>
        <taxon>Bdellovibrionota</taxon>
        <taxon>Bacteriovoracia</taxon>
        <taxon>Bacteriovoracales</taxon>
        <taxon>Bacteriovoracaceae</taxon>
        <taxon>Bacteriovorax</taxon>
    </lineage>
</organism>
<dbReference type="PANTHER" id="PTHR11092">
    <property type="entry name" value="SUGAR NUCLEOTIDE EPIMERASE RELATED"/>
    <property type="match status" value="1"/>
</dbReference>
<protein>
    <submittedName>
        <fullName evidence="2">TIGR01777 family protein</fullName>
    </submittedName>
</protein>
<dbReference type="InterPro" id="IPR013549">
    <property type="entry name" value="DUF1731"/>
</dbReference>
<evidence type="ECO:0000256" key="1">
    <source>
        <dbReference type="ARBA" id="ARBA00009353"/>
    </source>
</evidence>
<dbReference type="SUPFAM" id="SSF51735">
    <property type="entry name" value="NAD(P)-binding Rossmann-fold domains"/>
    <property type="match status" value="1"/>
</dbReference>
<dbReference type="InterPro" id="IPR001509">
    <property type="entry name" value="Epimerase_deHydtase"/>
</dbReference>
<evidence type="ECO:0000313" key="2">
    <source>
        <dbReference type="EMBL" id="AUN98707.1"/>
    </source>
</evidence>
<dbReference type="Pfam" id="PF01370">
    <property type="entry name" value="Epimerase"/>
    <property type="match status" value="1"/>
</dbReference>
<dbReference type="NCBIfam" id="TIGR01777">
    <property type="entry name" value="yfcH"/>
    <property type="match status" value="1"/>
</dbReference>
<dbReference type="InterPro" id="IPR010099">
    <property type="entry name" value="SDR39U1"/>
</dbReference>
<dbReference type="Gene3D" id="3.40.50.720">
    <property type="entry name" value="NAD(P)-binding Rossmann-like Domain"/>
    <property type="match status" value="1"/>
</dbReference>
<keyword evidence="3" id="KW-1185">Reference proteome</keyword>
<accession>A0A2K9NT96</accession>
<sequence>MKILITGATGFVGTRLSEKLLNEGHELHILSRNTSHLPPVFNHPNVKAFSWQDTSTPPPVESISGINGVINLMGENIAAKRWSDEQKKKLHSSRVESTIQLTSVINQNRSTPLDFFISSSAVGIYPVNTNEALTEDSKLANNFLASLCKDWEAAAHTLKNCKRTVIVRTAVVLEAHGGALAKMLPPFKLGLGGPIGTGDHVMSWIHLDDLVDLYVKAAADDRYSGIYNGSTSHPVDNFHFTKALGDALHRPTLIPVPAAALKIAFGEMSSVILDSQAVVSKRLPEAGFTFQYPTIEAAFAKMFDKK</sequence>
<dbReference type="KEGG" id="bsto:C0V70_11455"/>
<dbReference type="PANTHER" id="PTHR11092:SF0">
    <property type="entry name" value="EPIMERASE FAMILY PROTEIN SDR39U1"/>
    <property type="match status" value="1"/>
</dbReference>
<dbReference type="AlphaFoldDB" id="A0A2K9NT96"/>
<dbReference type="EMBL" id="CP025704">
    <property type="protein sequence ID" value="AUN98707.1"/>
    <property type="molecule type" value="Genomic_DNA"/>
</dbReference>
<reference evidence="2 3" key="1">
    <citation type="submission" date="2018-01" db="EMBL/GenBank/DDBJ databases">
        <title>Complete genome sequence of Bacteriovorax stolpii DSM12778.</title>
        <authorList>
            <person name="Tang B."/>
            <person name="Chang J."/>
        </authorList>
    </citation>
    <scope>NUCLEOTIDE SEQUENCE [LARGE SCALE GENOMIC DNA]</scope>
    <source>
        <strain evidence="2 3">DSM 12778</strain>
    </source>
</reference>
<dbReference type="InterPro" id="IPR036291">
    <property type="entry name" value="NAD(P)-bd_dom_sf"/>
</dbReference>
<gene>
    <name evidence="2" type="ORF">C0V70_11455</name>
</gene>
<proteinExistence type="inferred from homology"/>
<comment type="similarity">
    <text evidence="1">Belongs to the NAD(P)-dependent epimerase/dehydratase family. SDR39U1 subfamily.</text>
</comment>
<dbReference type="RefSeq" id="WP_102243998.1">
    <property type="nucleotide sequence ID" value="NZ_CP025704.1"/>
</dbReference>
<name>A0A2K9NT96_BACTC</name>
<dbReference type="Proteomes" id="UP000235584">
    <property type="component" value="Chromosome"/>
</dbReference>
<evidence type="ECO:0000313" key="3">
    <source>
        <dbReference type="Proteomes" id="UP000235584"/>
    </source>
</evidence>
<dbReference type="Pfam" id="PF08338">
    <property type="entry name" value="DUF1731"/>
    <property type="match status" value="1"/>
</dbReference>